<dbReference type="InterPro" id="IPR016181">
    <property type="entry name" value="Acyl_CoA_acyltransferase"/>
</dbReference>
<organism evidence="2 3">
    <name type="scientific">Alloscardovia theropitheci</name>
    <dbReference type="NCBI Taxonomy" id="2496842"/>
    <lineage>
        <taxon>Bacteria</taxon>
        <taxon>Bacillati</taxon>
        <taxon>Actinomycetota</taxon>
        <taxon>Actinomycetes</taxon>
        <taxon>Bifidobacteriales</taxon>
        <taxon>Bifidobacteriaceae</taxon>
        <taxon>Alloscardovia</taxon>
    </lineage>
</organism>
<reference evidence="2 3" key="1">
    <citation type="submission" date="2018-12" db="EMBL/GenBank/DDBJ databases">
        <title>Alloscrdovia theropitheci sp. nov: a novel taxon from the feces of the bleeding-herat monkey (Theropithecus geleda).</title>
        <authorList>
            <person name="Modesto M."/>
        </authorList>
    </citation>
    <scope>NUCLEOTIDE SEQUENCE [LARGE SCALE GENOMIC DNA]</scope>
    <source>
        <strain evidence="2 3">GLDI4/2</strain>
    </source>
</reference>
<sequence length="201" mass="23064">MIISNLLRQDHKKAINAAIEGMHFDRYIPNAVVRSLYGRYFWYSELLKATRVIAAYHDDEFAGVLLARVDGEKPVYNSWSKRVFVGFFEFIQKIFADESAGEFDRACQHLYSDAIKSMKFDAEICFLAANPNVRVKGVGTFLLGELTRVLAGKQIFLFTDSGCTYQFYEHRGFTLVAETTIALETNHENIPLRCMLYTKML</sequence>
<keyword evidence="3" id="KW-1185">Reference proteome</keyword>
<keyword evidence="2" id="KW-0808">Transferase</keyword>
<dbReference type="EMBL" id="RXLP01000012">
    <property type="protein sequence ID" value="TCD54596.1"/>
    <property type="molecule type" value="Genomic_DNA"/>
</dbReference>
<feature type="domain" description="N-acetyltransferase" evidence="1">
    <location>
        <begin position="48"/>
        <end position="173"/>
    </location>
</feature>
<evidence type="ECO:0000313" key="2">
    <source>
        <dbReference type="EMBL" id="TCD54596.1"/>
    </source>
</evidence>
<accession>A0A4R0R0L6</accession>
<dbReference type="AlphaFoldDB" id="A0A4R0R0L6"/>
<dbReference type="Gene3D" id="3.40.630.30">
    <property type="match status" value="1"/>
</dbReference>
<proteinExistence type="predicted"/>
<name>A0A4R0R0L6_9BIFI</name>
<evidence type="ECO:0000259" key="1">
    <source>
        <dbReference type="Pfam" id="PF00583"/>
    </source>
</evidence>
<dbReference type="Proteomes" id="UP000291289">
    <property type="component" value="Unassembled WGS sequence"/>
</dbReference>
<dbReference type="SUPFAM" id="SSF55729">
    <property type="entry name" value="Acyl-CoA N-acyltransferases (Nat)"/>
    <property type="match status" value="1"/>
</dbReference>
<dbReference type="GO" id="GO:0016747">
    <property type="term" value="F:acyltransferase activity, transferring groups other than amino-acyl groups"/>
    <property type="evidence" value="ECO:0007669"/>
    <property type="project" value="InterPro"/>
</dbReference>
<dbReference type="Pfam" id="PF00583">
    <property type="entry name" value="Acetyltransf_1"/>
    <property type="match status" value="1"/>
</dbReference>
<evidence type="ECO:0000313" key="3">
    <source>
        <dbReference type="Proteomes" id="UP000291289"/>
    </source>
</evidence>
<protein>
    <submittedName>
        <fullName evidence="2">GNAT family N-acetyltransferase</fullName>
    </submittedName>
</protein>
<gene>
    <name evidence="2" type="ORF">EJ419_02515</name>
</gene>
<dbReference type="RefSeq" id="WP_131283353.1">
    <property type="nucleotide sequence ID" value="NZ_RXLP01000012.1"/>
</dbReference>
<comment type="caution">
    <text evidence="2">The sequence shown here is derived from an EMBL/GenBank/DDBJ whole genome shotgun (WGS) entry which is preliminary data.</text>
</comment>
<dbReference type="OrthoDB" id="6711752at2"/>
<dbReference type="InterPro" id="IPR000182">
    <property type="entry name" value="GNAT_dom"/>
</dbReference>